<evidence type="ECO:0000313" key="3">
    <source>
        <dbReference type="Proteomes" id="UP000053477"/>
    </source>
</evidence>
<dbReference type="InParanoid" id="A0A0H2SBT6"/>
<keyword evidence="3" id="KW-1185">Reference proteome</keyword>
<feature type="transmembrane region" description="Helical" evidence="1">
    <location>
        <begin position="12"/>
        <end position="29"/>
    </location>
</feature>
<name>A0A0H2SBT6_9AGAM</name>
<sequence length="246" mass="26970">MSFAKMVFIANRYIPLINVSFAIYTFFLAEEVSPKVCYNEYVASASIGLFQLQLAYAVICLRACAVWNFAWTAKGILLVSIVANVSSQGYVGGKFLASKMVLNPGVSGTKHCVTSTFADASVWVVFLTVVLVDLVPLTLLLMKSFQHFRSSPLNTSLLAVMARDGIAYFLIVFALSLANLFVIVIPNPLFKNTFVFSQTSFQNALCVRLLLHLRTVNEESESPMETISSLHQDVNVRAGDSTISAA</sequence>
<organism evidence="2 3">
    <name type="scientific">Schizopora paradoxa</name>
    <dbReference type="NCBI Taxonomy" id="27342"/>
    <lineage>
        <taxon>Eukaryota</taxon>
        <taxon>Fungi</taxon>
        <taxon>Dikarya</taxon>
        <taxon>Basidiomycota</taxon>
        <taxon>Agaricomycotina</taxon>
        <taxon>Agaricomycetes</taxon>
        <taxon>Hymenochaetales</taxon>
        <taxon>Schizoporaceae</taxon>
        <taxon>Schizopora</taxon>
    </lineage>
</organism>
<feature type="transmembrane region" description="Helical" evidence="1">
    <location>
        <begin position="166"/>
        <end position="185"/>
    </location>
</feature>
<proteinExistence type="predicted"/>
<gene>
    <name evidence="2" type="ORF">SCHPADRAFT_903308</name>
</gene>
<dbReference type="AlphaFoldDB" id="A0A0H2SBT6"/>
<accession>A0A0H2SBT6</accession>
<feature type="transmembrane region" description="Helical" evidence="1">
    <location>
        <begin position="123"/>
        <end position="145"/>
    </location>
</feature>
<keyword evidence="1" id="KW-1133">Transmembrane helix</keyword>
<dbReference type="OrthoDB" id="2958007at2759"/>
<evidence type="ECO:0000256" key="1">
    <source>
        <dbReference type="SAM" id="Phobius"/>
    </source>
</evidence>
<protein>
    <submittedName>
        <fullName evidence="2">Uncharacterized protein</fullName>
    </submittedName>
</protein>
<feature type="transmembrane region" description="Helical" evidence="1">
    <location>
        <begin position="41"/>
        <end position="64"/>
    </location>
</feature>
<dbReference type="EMBL" id="KQ085944">
    <property type="protein sequence ID" value="KLO14366.1"/>
    <property type="molecule type" value="Genomic_DNA"/>
</dbReference>
<evidence type="ECO:0000313" key="2">
    <source>
        <dbReference type="EMBL" id="KLO14366.1"/>
    </source>
</evidence>
<keyword evidence="1" id="KW-0472">Membrane</keyword>
<keyword evidence="1" id="KW-0812">Transmembrane</keyword>
<dbReference type="Proteomes" id="UP000053477">
    <property type="component" value="Unassembled WGS sequence"/>
</dbReference>
<reference evidence="2 3" key="1">
    <citation type="submission" date="2015-04" db="EMBL/GenBank/DDBJ databases">
        <title>Complete genome sequence of Schizopora paradoxa KUC8140, a cosmopolitan wood degrader in East Asia.</title>
        <authorList>
            <consortium name="DOE Joint Genome Institute"/>
            <person name="Min B."/>
            <person name="Park H."/>
            <person name="Jang Y."/>
            <person name="Kim J.-J."/>
            <person name="Kim K.H."/>
            <person name="Pangilinan J."/>
            <person name="Lipzen A."/>
            <person name="Riley R."/>
            <person name="Grigoriev I.V."/>
            <person name="Spatafora J.W."/>
            <person name="Choi I.-G."/>
        </authorList>
    </citation>
    <scope>NUCLEOTIDE SEQUENCE [LARGE SCALE GENOMIC DNA]</scope>
    <source>
        <strain evidence="2 3">KUC8140</strain>
    </source>
</reference>